<protein>
    <submittedName>
        <fullName evidence="3">Phage protein</fullName>
    </submittedName>
</protein>
<keyword evidence="2" id="KW-1185">Reference proteome</keyword>
<sequence length="49" mass="5946">MALQRVTPELLDWQKMCEDEFVETQKERIKVLMDYLRMEQGVIMKATNR</sequence>
<dbReference type="AlphaFoldDB" id="A0A0M3JLG8"/>
<reference evidence="1 2" key="2">
    <citation type="submission" date="2018-11" db="EMBL/GenBank/DDBJ databases">
        <authorList>
            <consortium name="Pathogen Informatics"/>
        </authorList>
    </citation>
    <scope>NUCLEOTIDE SEQUENCE [LARGE SCALE GENOMIC DNA]</scope>
</reference>
<dbReference type="Proteomes" id="UP000267096">
    <property type="component" value="Unassembled WGS sequence"/>
</dbReference>
<evidence type="ECO:0000313" key="3">
    <source>
        <dbReference type="WBParaSite" id="ASIM_0000849901-mRNA-1"/>
    </source>
</evidence>
<dbReference type="WBParaSite" id="ASIM_0000849901-mRNA-1">
    <property type="protein sequence ID" value="ASIM_0000849901-mRNA-1"/>
    <property type="gene ID" value="ASIM_0000849901"/>
</dbReference>
<dbReference type="EMBL" id="UYRR01021881">
    <property type="protein sequence ID" value="VDK31188.1"/>
    <property type="molecule type" value="Genomic_DNA"/>
</dbReference>
<accession>A0A0M3JLG8</accession>
<gene>
    <name evidence="1" type="ORF">ASIM_LOCUS8253</name>
</gene>
<organism evidence="3">
    <name type="scientific">Anisakis simplex</name>
    <name type="common">Herring worm</name>
    <dbReference type="NCBI Taxonomy" id="6269"/>
    <lineage>
        <taxon>Eukaryota</taxon>
        <taxon>Metazoa</taxon>
        <taxon>Ecdysozoa</taxon>
        <taxon>Nematoda</taxon>
        <taxon>Chromadorea</taxon>
        <taxon>Rhabditida</taxon>
        <taxon>Spirurina</taxon>
        <taxon>Ascaridomorpha</taxon>
        <taxon>Ascaridoidea</taxon>
        <taxon>Anisakidae</taxon>
        <taxon>Anisakis</taxon>
        <taxon>Anisakis simplex complex</taxon>
    </lineage>
</organism>
<proteinExistence type="predicted"/>
<reference evidence="3" key="1">
    <citation type="submission" date="2017-02" db="UniProtKB">
        <authorList>
            <consortium name="WormBaseParasite"/>
        </authorList>
    </citation>
    <scope>IDENTIFICATION</scope>
</reference>
<evidence type="ECO:0000313" key="1">
    <source>
        <dbReference type="EMBL" id="VDK31188.1"/>
    </source>
</evidence>
<evidence type="ECO:0000313" key="2">
    <source>
        <dbReference type="Proteomes" id="UP000267096"/>
    </source>
</evidence>
<name>A0A0M3JLG8_ANISI</name>